<dbReference type="NCBIfam" id="NF010191">
    <property type="entry name" value="PRK13670.1"/>
    <property type="match status" value="1"/>
</dbReference>
<organism evidence="4 5">
    <name type="scientific">Streptococcus salivarius K12</name>
    <dbReference type="NCBI Taxonomy" id="1200793"/>
    <lineage>
        <taxon>Bacteria</taxon>
        <taxon>Bacillati</taxon>
        <taxon>Bacillota</taxon>
        <taxon>Bacilli</taxon>
        <taxon>Lactobacillales</taxon>
        <taxon>Streptococcaceae</taxon>
        <taxon>Streptococcus</taxon>
    </lineage>
</organism>
<sequence length="373" mass="41547">MVLCSPKIRAMTVTGIIAEFNPFHNGHKYLLDQAEGVKIVAMSGNFVQRGEPAIVDKWTRAQMALENGADLVVELPFLTAVQSADYFAAGAVYILSRLGIDSLTFGTEEVLDYQAIANVYAEKSEDMEAFVENLPSDLSYPQKTQKMWEKFAGVDFTGNTPNHILGLAYAKACAGKGIKLNPIQRQGAGYHSSDKEVSFASATSLRLHKQDSDFVDKFMPNSKLFQTSPQVSWDNYFQLLVYQILTHPDLTSVFQVNEEIASRLKAAIREASSVEELVDKVATKRYTKARVRRILTYILVGAVDNSLPESIHVLGFSQKGQSHLKSVKKTVDIVARIGREPWDMLTQQADNVYQLGNSELCEQNFGRVPIRVK</sequence>
<comment type="caution">
    <text evidence="3">Lacks conserved residue(s) required for the propagation of feature annotation.</text>
</comment>
<evidence type="ECO:0000256" key="2">
    <source>
        <dbReference type="ARBA" id="ARBA00022694"/>
    </source>
</evidence>
<dbReference type="Proteomes" id="UP000006983">
    <property type="component" value="Unassembled WGS sequence"/>
</dbReference>
<dbReference type="GO" id="GO:0000049">
    <property type="term" value="F:tRNA binding"/>
    <property type="evidence" value="ECO:0007669"/>
    <property type="project" value="UniProtKB-KW"/>
</dbReference>
<keyword evidence="3" id="KW-0694">RNA-binding</keyword>
<keyword evidence="2 3" id="KW-0819">tRNA processing</keyword>
<comment type="caution">
    <text evidence="4">The sequence shown here is derived from an EMBL/GenBank/DDBJ whole genome shotgun (WGS) entry which is preliminary data.</text>
</comment>
<comment type="subcellular location">
    <subcellularLocation>
        <location evidence="3">Cytoplasm</location>
    </subcellularLocation>
</comment>
<dbReference type="GO" id="GO:0016879">
    <property type="term" value="F:ligase activity, forming carbon-nitrogen bonds"/>
    <property type="evidence" value="ECO:0007669"/>
    <property type="project" value="UniProtKB-UniRule"/>
</dbReference>
<reference evidence="4 5" key="1">
    <citation type="journal article" date="2012" name="J. Bacteriol.">
        <title>Genome Sequence of the Lantibiotic Bacteriocin Producer Streptococcus salivarius Strain K12.</title>
        <authorList>
            <person name="Barretto C."/>
            <person name="Alvarez-Martin P."/>
            <person name="Foata F."/>
            <person name="Renault P."/>
            <person name="Berger B."/>
        </authorList>
    </citation>
    <scope>NUCLEOTIDE SEQUENCE [LARGE SCALE GENOMIC DNA]</scope>
    <source>
        <strain evidence="4 5">K12</strain>
    </source>
</reference>
<keyword evidence="5" id="KW-1185">Reference proteome</keyword>
<name>J7SHT8_STRSL</name>
<keyword evidence="1 3" id="KW-0436">Ligase</keyword>
<gene>
    <name evidence="3" type="primary">tmcAL</name>
    <name evidence="4" type="ORF">RSSL_00730</name>
</gene>
<accession>J7SHT8</accession>
<dbReference type="PANTHER" id="PTHR37825:SF1">
    <property type="entry name" value="TRNA(MET) CYTIDINE ACETATE LIGASE"/>
    <property type="match status" value="1"/>
</dbReference>
<dbReference type="PATRIC" id="fig|1200793.3.peg.1615"/>
<comment type="catalytic activity">
    <reaction evidence="3">
        <text>cytidine(34) in elongator tRNA(Met) + acetate + ATP = N(4)-acetylcytidine(34) in elongator tRNA(Met) + AMP + diphosphate</text>
        <dbReference type="Rhea" id="RHEA:58144"/>
        <dbReference type="Rhea" id="RHEA-COMP:10693"/>
        <dbReference type="Rhea" id="RHEA-COMP:10694"/>
        <dbReference type="ChEBI" id="CHEBI:30089"/>
        <dbReference type="ChEBI" id="CHEBI:30616"/>
        <dbReference type="ChEBI" id="CHEBI:33019"/>
        <dbReference type="ChEBI" id="CHEBI:74900"/>
        <dbReference type="ChEBI" id="CHEBI:82748"/>
        <dbReference type="ChEBI" id="CHEBI:456215"/>
    </reaction>
</comment>
<dbReference type="GO" id="GO:0005524">
    <property type="term" value="F:ATP binding"/>
    <property type="evidence" value="ECO:0007669"/>
    <property type="project" value="UniProtKB-KW"/>
</dbReference>
<feature type="binding site" evidence="3">
    <location>
        <position position="185"/>
    </location>
    <ligand>
        <name>ATP</name>
        <dbReference type="ChEBI" id="CHEBI:30616"/>
    </ligand>
</feature>
<keyword evidence="3" id="KW-0820">tRNA-binding</keyword>
<dbReference type="AlphaFoldDB" id="J7SHT8"/>
<dbReference type="InterPro" id="IPR008513">
    <property type="entry name" value="tRNA(Met)_cyd_acetate_ligase"/>
</dbReference>
<keyword evidence="3" id="KW-0547">Nucleotide-binding</keyword>
<evidence type="ECO:0000313" key="4">
    <source>
        <dbReference type="EMBL" id="EJO15627.1"/>
    </source>
</evidence>
<dbReference type="EMBL" id="ALIF01000006">
    <property type="protein sequence ID" value="EJO15627.1"/>
    <property type="molecule type" value="Genomic_DNA"/>
</dbReference>
<feature type="binding site" evidence="3">
    <location>
        <position position="106"/>
    </location>
    <ligand>
        <name>ATP</name>
        <dbReference type="ChEBI" id="CHEBI:30616"/>
    </ligand>
</feature>
<dbReference type="HAMAP" id="MF_01539">
    <property type="entry name" value="TmcAL"/>
    <property type="match status" value="1"/>
</dbReference>
<feature type="binding site" evidence="3">
    <location>
        <position position="162"/>
    </location>
    <ligand>
        <name>ATP</name>
        <dbReference type="ChEBI" id="CHEBI:30616"/>
    </ligand>
</feature>
<dbReference type="GO" id="GO:0005737">
    <property type="term" value="C:cytoplasm"/>
    <property type="evidence" value="ECO:0007669"/>
    <property type="project" value="UniProtKB-SubCell"/>
</dbReference>
<dbReference type="PANTHER" id="PTHR37825">
    <property type="entry name" value="TRNA(MET) CYTIDINE ACETATE LIGASE"/>
    <property type="match status" value="1"/>
</dbReference>
<proteinExistence type="inferred from homology"/>
<dbReference type="Pfam" id="PF05636">
    <property type="entry name" value="HIGH_NTase1"/>
    <property type="match status" value="1"/>
</dbReference>
<dbReference type="GO" id="GO:0006400">
    <property type="term" value="P:tRNA modification"/>
    <property type="evidence" value="ECO:0007669"/>
    <property type="project" value="UniProtKB-UniRule"/>
</dbReference>
<evidence type="ECO:0000256" key="3">
    <source>
        <dbReference type="HAMAP-Rule" id="MF_01539"/>
    </source>
</evidence>
<keyword evidence="3" id="KW-0067">ATP-binding</keyword>
<keyword evidence="3" id="KW-0963">Cytoplasm</keyword>
<dbReference type="InterPro" id="IPR014729">
    <property type="entry name" value="Rossmann-like_a/b/a_fold"/>
</dbReference>
<feature type="binding site" evidence="3">
    <location>
        <begin position="17"/>
        <end position="30"/>
    </location>
    <ligand>
        <name>ATP</name>
        <dbReference type="ChEBI" id="CHEBI:30616"/>
    </ligand>
</feature>
<evidence type="ECO:0000313" key="5">
    <source>
        <dbReference type="Proteomes" id="UP000006983"/>
    </source>
</evidence>
<dbReference type="SUPFAM" id="SSF52374">
    <property type="entry name" value="Nucleotidylyl transferase"/>
    <property type="match status" value="1"/>
</dbReference>
<comment type="function">
    <text evidence="3">Catalyzes the formation of N(4)-acetylcytidine (ac(4)C) at the wobble position of elongator tRNA(Met), using acetate and ATP as substrates. First activates an acetate ion to form acetyladenylate (Ac-AMP) and then transfers the acetyl group to tRNA to form ac(4)C34.</text>
</comment>
<evidence type="ECO:0000256" key="1">
    <source>
        <dbReference type="ARBA" id="ARBA00022598"/>
    </source>
</evidence>
<dbReference type="EC" id="6.3.4.-" evidence="3"/>
<comment type="similarity">
    <text evidence="3">Belongs to the TmcAL family.</text>
</comment>
<dbReference type="Gene3D" id="3.40.50.620">
    <property type="entry name" value="HUPs"/>
    <property type="match status" value="1"/>
</dbReference>
<protein>
    <recommendedName>
        <fullName evidence="3">tRNA(Met) cytidine acetate ligase</fullName>
        <ecNumber evidence="3">6.3.4.-</ecNumber>
    </recommendedName>
</protein>